<proteinExistence type="predicted"/>
<name>A0AAW0DXU3_9AGAR</name>
<sequence length="433" mass="49005">MDPLKLDNLTAVEDWGTFTPDMKGYIPPQELELWDAFETIEEQLREHIDTSYMRDNDAPIIASSLSKGFPVAKLIIENETFAVPLSRRETASLAHDLGNNSWNRMAINKPQIVNDDAVKTIESVEWDVLRKLRATHGNNSLTSRLERLEVFKAGSHQISTAAESDSHQATVFVFLPTLTDSVSIHMRATYESCVSDVDLPTNLSGSACAVAIYTGIEHAVLDIGAGDEVTCLIYHQSAGFDEGDELITPCLANLSGALPPLRDVFCLWRHELIHNQDEPTVRLFFLECHPERARDFVGDDATLLCHLAPLAKAYGFKMYISQLIYTESTTQEVYHEYEDYLEECETSKLQMSSRPRKTYEWVGLRDLGGQEVKQPDLLRLAKTMVKNEKGYYYVNFLEDLDHESDWEGVDDTKYYATVEYTHVRTATVLFVVA</sequence>
<dbReference type="EMBL" id="JAWWNJ010000005">
    <property type="protein sequence ID" value="KAK7055852.1"/>
    <property type="molecule type" value="Genomic_DNA"/>
</dbReference>
<dbReference type="AlphaFoldDB" id="A0AAW0DXU3"/>
<accession>A0AAW0DXU3</accession>
<keyword evidence="2" id="KW-1185">Reference proteome</keyword>
<gene>
    <name evidence="1" type="ORF">R3P38DRAFT_3170516</name>
</gene>
<organism evidence="1 2">
    <name type="scientific">Favolaschia claudopus</name>
    <dbReference type="NCBI Taxonomy" id="2862362"/>
    <lineage>
        <taxon>Eukaryota</taxon>
        <taxon>Fungi</taxon>
        <taxon>Dikarya</taxon>
        <taxon>Basidiomycota</taxon>
        <taxon>Agaricomycotina</taxon>
        <taxon>Agaricomycetes</taxon>
        <taxon>Agaricomycetidae</taxon>
        <taxon>Agaricales</taxon>
        <taxon>Marasmiineae</taxon>
        <taxon>Mycenaceae</taxon>
        <taxon>Favolaschia</taxon>
    </lineage>
</organism>
<evidence type="ECO:0000313" key="1">
    <source>
        <dbReference type="EMBL" id="KAK7055852.1"/>
    </source>
</evidence>
<protein>
    <recommendedName>
        <fullName evidence="3">Oxoglutarate/iron-dependent oxygenase C-terminal degradation domain-containing protein</fullName>
    </recommendedName>
</protein>
<reference evidence="1 2" key="1">
    <citation type="journal article" date="2024" name="J Genomics">
        <title>Draft genome sequencing and assembly of Favolaschia claudopus CIRM-BRFM 2984 isolated from oak limbs.</title>
        <authorList>
            <person name="Navarro D."/>
            <person name="Drula E."/>
            <person name="Chaduli D."/>
            <person name="Cazenave R."/>
            <person name="Ahrendt S."/>
            <person name="Wang J."/>
            <person name="Lipzen A."/>
            <person name="Daum C."/>
            <person name="Barry K."/>
            <person name="Grigoriev I.V."/>
            <person name="Favel A."/>
            <person name="Rosso M.N."/>
            <person name="Martin F."/>
        </authorList>
    </citation>
    <scope>NUCLEOTIDE SEQUENCE [LARGE SCALE GENOMIC DNA]</scope>
    <source>
        <strain evidence="1 2">CIRM-BRFM 2984</strain>
    </source>
</reference>
<comment type="caution">
    <text evidence="1">The sequence shown here is derived from an EMBL/GenBank/DDBJ whole genome shotgun (WGS) entry which is preliminary data.</text>
</comment>
<evidence type="ECO:0000313" key="2">
    <source>
        <dbReference type="Proteomes" id="UP001362999"/>
    </source>
</evidence>
<evidence type="ECO:0008006" key="3">
    <source>
        <dbReference type="Google" id="ProtNLM"/>
    </source>
</evidence>
<dbReference type="Proteomes" id="UP001362999">
    <property type="component" value="Unassembled WGS sequence"/>
</dbReference>